<dbReference type="Proteomes" id="UP001597034">
    <property type="component" value="Unassembled WGS sequence"/>
</dbReference>
<keyword evidence="3" id="KW-1185">Reference proteome</keyword>
<dbReference type="RefSeq" id="WP_256398013.1">
    <property type="nucleotide sequence ID" value="NZ_JANHJR010000001.1"/>
</dbReference>
<keyword evidence="1" id="KW-0812">Transmembrane</keyword>
<accession>A0ABD6DNT0</accession>
<proteinExistence type="predicted"/>
<dbReference type="Pfam" id="PF23933">
    <property type="entry name" value="DUF7269"/>
    <property type="match status" value="1"/>
</dbReference>
<name>A0ABD6DNT0_9EURY</name>
<organism evidence="2 3">
    <name type="scientific">Haloarchaeobius litoreus</name>
    <dbReference type="NCBI Taxonomy" id="755306"/>
    <lineage>
        <taxon>Archaea</taxon>
        <taxon>Methanobacteriati</taxon>
        <taxon>Methanobacteriota</taxon>
        <taxon>Stenosarchaea group</taxon>
        <taxon>Halobacteria</taxon>
        <taxon>Halobacteriales</taxon>
        <taxon>Halorubellaceae</taxon>
        <taxon>Haloarchaeobius</taxon>
    </lineage>
</organism>
<protein>
    <recommendedName>
        <fullName evidence="4">DUF4129 domain-containing protein</fullName>
    </recommendedName>
</protein>
<feature type="transmembrane region" description="Helical" evidence="1">
    <location>
        <begin position="36"/>
        <end position="57"/>
    </location>
</feature>
<dbReference type="InterPro" id="IPR055693">
    <property type="entry name" value="DUF7269"/>
</dbReference>
<evidence type="ECO:0008006" key="4">
    <source>
        <dbReference type="Google" id="ProtNLM"/>
    </source>
</evidence>
<gene>
    <name evidence="2" type="ORF">ACFSBL_12345</name>
</gene>
<keyword evidence="1" id="KW-0472">Membrane</keyword>
<evidence type="ECO:0000256" key="1">
    <source>
        <dbReference type="SAM" id="Phobius"/>
    </source>
</evidence>
<keyword evidence="1" id="KW-1133">Transmembrane helix</keyword>
<evidence type="ECO:0000313" key="3">
    <source>
        <dbReference type="Proteomes" id="UP001597034"/>
    </source>
</evidence>
<dbReference type="EMBL" id="JBHUDO010000002">
    <property type="protein sequence ID" value="MFD1646471.1"/>
    <property type="molecule type" value="Genomic_DNA"/>
</dbReference>
<reference evidence="2 3" key="1">
    <citation type="journal article" date="2019" name="Int. J. Syst. Evol. Microbiol.">
        <title>The Global Catalogue of Microorganisms (GCM) 10K type strain sequencing project: providing services to taxonomists for standard genome sequencing and annotation.</title>
        <authorList>
            <consortium name="The Broad Institute Genomics Platform"/>
            <consortium name="The Broad Institute Genome Sequencing Center for Infectious Disease"/>
            <person name="Wu L."/>
            <person name="Ma J."/>
        </authorList>
    </citation>
    <scope>NUCLEOTIDE SEQUENCE [LARGE SCALE GENOMIC DNA]</scope>
    <source>
        <strain evidence="2 3">CGMCC 1.10390</strain>
    </source>
</reference>
<sequence length="190" mass="19937">MSRRPGPRSLLLAVGLSLVGAGLLGTVAPGLVVGDAVALLVLVAGSVAAVALALVYARQDTRAMVGRATVPDRSGPRVPGQAADELLAGVTAAGRVRGDDAREDVYERLTAVAVDTLVARYDCTPGEARRRLETGSWTNDPVAAALFVEGVDPEWTTRDRLRTLWTGEPPLRRRARHALAELAALAGGER</sequence>
<evidence type="ECO:0000313" key="2">
    <source>
        <dbReference type="EMBL" id="MFD1646471.1"/>
    </source>
</evidence>
<comment type="caution">
    <text evidence="2">The sequence shown here is derived from an EMBL/GenBank/DDBJ whole genome shotgun (WGS) entry which is preliminary data.</text>
</comment>
<dbReference type="AlphaFoldDB" id="A0ABD6DNT0"/>